<gene>
    <name evidence="2" type="ORF">P170DRAFT_478886</name>
</gene>
<evidence type="ECO:0000256" key="1">
    <source>
        <dbReference type="SAM" id="MobiDB-lite"/>
    </source>
</evidence>
<reference evidence="2 3" key="1">
    <citation type="submission" date="2016-12" db="EMBL/GenBank/DDBJ databases">
        <title>The genomes of Aspergillus section Nigri reveals drivers in fungal speciation.</title>
        <authorList>
            <consortium name="DOE Joint Genome Institute"/>
            <person name="Vesth T.C."/>
            <person name="Nybo J."/>
            <person name="Theobald S."/>
            <person name="Brandl J."/>
            <person name="Frisvad J.C."/>
            <person name="Nielsen K.F."/>
            <person name="Lyhne E.K."/>
            <person name="Kogle M.E."/>
            <person name="Kuo A."/>
            <person name="Riley R."/>
            <person name="Clum A."/>
            <person name="Nolan M."/>
            <person name="Lipzen A."/>
            <person name="Salamov A."/>
            <person name="Henrissat B."/>
            <person name="Wiebenga A."/>
            <person name="De Vries R.P."/>
            <person name="Grigoriev I.V."/>
            <person name="Mortensen U.H."/>
            <person name="Andersen M.R."/>
            <person name="Baker S.E."/>
        </authorList>
    </citation>
    <scope>NUCLEOTIDE SEQUENCE [LARGE SCALE GENOMIC DNA]</scope>
    <source>
        <strain evidence="2 3">IBT 23096</strain>
    </source>
</reference>
<dbReference type="VEuPathDB" id="FungiDB:P170DRAFT_478886"/>
<dbReference type="GeneID" id="36561300"/>
<dbReference type="OrthoDB" id="4226302at2759"/>
<sequence>MEGHMNTDPTPEELELNIALSESLACKTCAIQLPRATYQRHLQSQIYVSTRDPPFVLSRAALNGLSAFGLTAPVASPGEDQGSLGTVEMDDDGEDTTIAPHEIPPRKRRPGYQALMTGSQRETYERQVKKYVAEVPNRDVAMARYHADYHVHLHWLSRRGALSLCRDVKEMHELRKWRWKMAQLDVQAAEEAASPAENTGSGEDATEDGTPKKPPRRVTARRWGWPGDSHLFMMYQTALWRQKWMVRQKHLDEVRIKWTAIMEERRRQRKCVKVRLFWGHGYKNLLREIELEEPWVGEHIIR</sequence>
<dbReference type="Proteomes" id="UP000234275">
    <property type="component" value="Unassembled WGS sequence"/>
</dbReference>
<protein>
    <submittedName>
        <fullName evidence="2">Uncharacterized protein</fullName>
    </submittedName>
</protein>
<evidence type="ECO:0000313" key="3">
    <source>
        <dbReference type="Proteomes" id="UP000234275"/>
    </source>
</evidence>
<dbReference type="RefSeq" id="XP_024701257.1">
    <property type="nucleotide sequence ID" value="XM_024853602.1"/>
</dbReference>
<organism evidence="2 3">
    <name type="scientific">Aspergillus steynii IBT 23096</name>
    <dbReference type="NCBI Taxonomy" id="1392250"/>
    <lineage>
        <taxon>Eukaryota</taxon>
        <taxon>Fungi</taxon>
        <taxon>Dikarya</taxon>
        <taxon>Ascomycota</taxon>
        <taxon>Pezizomycotina</taxon>
        <taxon>Eurotiomycetes</taxon>
        <taxon>Eurotiomycetidae</taxon>
        <taxon>Eurotiales</taxon>
        <taxon>Aspergillaceae</taxon>
        <taxon>Aspergillus</taxon>
        <taxon>Aspergillus subgen. Circumdati</taxon>
    </lineage>
</organism>
<accession>A0A2I2FZA7</accession>
<evidence type="ECO:0000313" key="2">
    <source>
        <dbReference type="EMBL" id="PLB45955.1"/>
    </source>
</evidence>
<keyword evidence="3" id="KW-1185">Reference proteome</keyword>
<feature type="region of interest" description="Disordered" evidence="1">
    <location>
        <begin position="188"/>
        <end position="220"/>
    </location>
</feature>
<name>A0A2I2FZA7_9EURO</name>
<dbReference type="EMBL" id="MSFO01000007">
    <property type="protein sequence ID" value="PLB45955.1"/>
    <property type="molecule type" value="Genomic_DNA"/>
</dbReference>
<proteinExistence type="predicted"/>
<comment type="caution">
    <text evidence="2">The sequence shown here is derived from an EMBL/GenBank/DDBJ whole genome shotgun (WGS) entry which is preliminary data.</text>
</comment>
<dbReference type="AlphaFoldDB" id="A0A2I2FZA7"/>